<dbReference type="EMBL" id="BKBW01000008">
    <property type="protein sequence ID" value="GEQ76788.1"/>
    <property type="molecule type" value="Genomic_DNA"/>
</dbReference>
<dbReference type="Proteomes" id="UP000323105">
    <property type="component" value="Unassembled WGS sequence"/>
</dbReference>
<accession>A0A5A7MFZ0</accession>
<proteinExistence type="predicted"/>
<reference evidence="1 2" key="1">
    <citation type="journal article" date="2019" name="Microbiol. Resour. Announc.">
        <title>Draft Genome Sequence of Comamonas testosteroni TA441, a Bacterium That Has a Cryptic Phenol Degradation Gene Cluster.</title>
        <authorList>
            <person name="Arai H."/>
            <person name="Ishii M."/>
        </authorList>
    </citation>
    <scope>NUCLEOTIDE SEQUENCE [LARGE SCALE GENOMIC DNA]</scope>
    <source>
        <strain evidence="1 2">TA441</strain>
    </source>
</reference>
<gene>
    <name evidence="1" type="ORF">CTTA_3793</name>
</gene>
<dbReference type="AlphaFoldDB" id="A0A5A7MFZ0"/>
<comment type="caution">
    <text evidence="1">The sequence shown here is derived from an EMBL/GenBank/DDBJ whole genome shotgun (WGS) entry which is preliminary data.</text>
</comment>
<organism evidence="1 2">
    <name type="scientific">Comamonas testosteroni</name>
    <name type="common">Pseudomonas testosteroni</name>
    <dbReference type="NCBI Taxonomy" id="285"/>
    <lineage>
        <taxon>Bacteria</taxon>
        <taxon>Pseudomonadati</taxon>
        <taxon>Pseudomonadota</taxon>
        <taxon>Betaproteobacteria</taxon>
        <taxon>Burkholderiales</taxon>
        <taxon>Comamonadaceae</taxon>
        <taxon>Comamonas</taxon>
    </lineage>
</organism>
<sequence length="100" mass="10867">MELAFATGMLLNDVIAVKIPRNGLLKRIINKTQKVKGAIEFEIAESSAPGEMPATLRATATDNGEAGKRIRAMPMCDIRNFAADPSMASMRRQSSWIAAM</sequence>
<evidence type="ECO:0000313" key="2">
    <source>
        <dbReference type="Proteomes" id="UP000323105"/>
    </source>
</evidence>
<evidence type="ECO:0000313" key="1">
    <source>
        <dbReference type="EMBL" id="GEQ76788.1"/>
    </source>
</evidence>
<name>A0A5A7MFZ0_COMTE</name>
<protein>
    <submittedName>
        <fullName evidence="1">Uncharacterized protein</fullName>
    </submittedName>
</protein>
<dbReference type="RefSeq" id="WP_149356448.1">
    <property type="nucleotide sequence ID" value="NZ_BKBW01000008.1"/>
</dbReference>